<dbReference type="Proteomes" id="UP000696184">
    <property type="component" value="Unassembled WGS sequence"/>
</dbReference>
<comment type="caution">
    <text evidence="2">The sequence shown here is derived from an EMBL/GenBank/DDBJ whole genome shotgun (WGS) entry which is preliminary data.</text>
</comment>
<dbReference type="EMBL" id="JACOII010000029">
    <property type="protein sequence ID" value="MBI6548582.1"/>
    <property type="molecule type" value="Genomic_DNA"/>
</dbReference>
<organism evidence="2 3">
    <name type="scientific">Xenorhabdus lircayensis</name>
    <dbReference type="NCBI Taxonomy" id="2763499"/>
    <lineage>
        <taxon>Bacteria</taxon>
        <taxon>Pseudomonadati</taxon>
        <taxon>Pseudomonadota</taxon>
        <taxon>Gammaproteobacteria</taxon>
        <taxon>Enterobacterales</taxon>
        <taxon>Morganellaceae</taxon>
        <taxon>Xenorhabdus</taxon>
    </lineage>
</organism>
<keyword evidence="3" id="KW-1185">Reference proteome</keyword>
<dbReference type="InterPro" id="IPR005569">
    <property type="entry name" value="Arc_DNA-bd_dom"/>
</dbReference>
<accession>A0ABS0U3W2</accession>
<proteinExistence type="predicted"/>
<evidence type="ECO:0000313" key="2">
    <source>
        <dbReference type="EMBL" id="MBI6548582.1"/>
    </source>
</evidence>
<sequence length="66" mass="7922">MSMVSIGYHVVINKYSKRGNMKKEILKQKNVRLPENLIWKLKEAALKNRRSEYQEIIIRLEKSFDD</sequence>
<reference evidence="2 3" key="1">
    <citation type="submission" date="2020-08" db="EMBL/GenBank/DDBJ databases">
        <title>Description of Xenorhabdus lircayensis sp. nov., the symbiotic bacterium associated with the entomopathogenic nematode Steirnernema unicornum.</title>
        <authorList>
            <person name="Castaneda-Alvarez C."/>
            <person name="Prodan S."/>
            <person name="Zamorano A."/>
            <person name="San-Blas E."/>
            <person name="Aballay E."/>
        </authorList>
    </citation>
    <scope>NUCLEOTIDE SEQUENCE [LARGE SCALE GENOMIC DNA]</scope>
    <source>
        <strain evidence="2 3">VLS</strain>
    </source>
</reference>
<dbReference type="RefSeq" id="WP_198689372.1">
    <property type="nucleotide sequence ID" value="NZ_CAWPUD010000026.1"/>
</dbReference>
<keyword evidence="2" id="KW-0238">DNA-binding</keyword>
<name>A0ABS0U3W2_9GAMM</name>
<protein>
    <submittedName>
        <fullName evidence="2">Arc family DNA-binding protein</fullName>
    </submittedName>
</protein>
<dbReference type="InterPro" id="IPR013321">
    <property type="entry name" value="Arc_rbn_hlx_hlx"/>
</dbReference>
<evidence type="ECO:0000313" key="3">
    <source>
        <dbReference type="Proteomes" id="UP000696184"/>
    </source>
</evidence>
<dbReference type="InterPro" id="IPR010985">
    <property type="entry name" value="Ribbon_hlx_hlx"/>
</dbReference>
<feature type="domain" description="Arc-like DNA binding" evidence="1">
    <location>
        <begin position="30"/>
        <end position="64"/>
    </location>
</feature>
<evidence type="ECO:0000259" key="1">
    <source>
        <dbReference type="Pfam" id="PF03869"/>
    </source>
</evidence>
<dbReference type="Pfam" id="PF03869">
    <property type="entry name" value="Arc"/>
    <property type="match status" value="1"/>
</dbReference>
<dbReference type="GO" id="GO:0003677">
    <property type="term" value="F:DNA binding"/>
    <property type="evidence" value="ECO:0007669"/>
    <property type="project" value="UniProtKB-KW"/>
</dbReference>
<dbReference type="Gene3D" id="1.10.1220.10">
    <property type="entry name" value="Met repressor-like"/>
    <property type="match status" value="1"/>
</dbReference>
<dbReference type="SUPFAM" id="SSF47598">
    <property type="entry name" value="Ribbon-helix-helix"/>
    <property type="match status" value="1"/>
</dbReference>
<gene>
    <name evidence="2" type="ORF">H8A87_07570</name>
</gene>